<proteinExistence type="inferred from homology"/>
<dbReference type="AlphaFoldDB" id="A0A947CVG3"/>
<sequence>MPVRYFNVGRIVAPHGLKGEVRVLAVTDFPEARFRPGSTLYAFREEGDVRQAGAGPKGAAGALSEPARRTASAADPALPREAVLPEPLQVEGARRHKNVYLVKFRGVDTVEAAEALRGAVLKVAEADREPLPEGTYYFDQIIGLSVVDEAGAVLGVVKEILKPGANDVWVVARPGRRDLLLPYIPDVVRAVDLEGGRIVVRLLPGLDDEAEAEAPPRRAAGRAADRPGNRKSGRKGGRPSGGRSESRPPADDGAGSVLPDDGGGAR</sequence>
<dbReference type="Gene3D" id="2.40.30.60">
    <property type="entry name" value="RimM"/>
    <property type="match status" value="1"/>
</dbReference>
<dbReference type="InterPro" id="IPR011961">
    <property type="entry name" value="RimM"/>
</dbReference>
<feature type="compositionally biased region" description="Low complexity" evidence="6">
    <location>
        <begin position="52"/>
        <end position="62"/>
    </location>
</feature>
<organism evidence="9 10">
    <name type="scientific">Hydrogenibacillus schlegelii</name>
    <name type="common">Bacillus schlegelii</name>
    <dbReference type="NCBI Taxonomy" id="1484"/>
    <lineage>
        <taxon>Bacteria</taxon>
        <taxon>Bacillati</taxon>
        <taxon>Bacillota</taxon>
        <taxon>Bacilli</taxon>
        <taxon>Bacillales</taxon>
        <taxon>Bacillales Family X. Incertae Sedis</taxon>
        <taxon>Hydrogenibacillus</taxon>
    </lineage>
</organism>
<dbReference type="PANTHER" id="PTHR33692">
    <property type="entry name" value="RIBOSOME MATURATION FACTOR RIMM"/>
    <property type="match status" value="1"/>
</dbReference>
<comment type="domain">
    <text evidence="5">The PRC barrel domain binds ribosomal protein uS19.</text>
</comment>
<dbReference type="GO" id="GO:0005840">
    <property type="term" value="C:ribosome"/>
    <property type="evidence" value="ECO:0007669"/>
    <property type="project" value="InterPro"/>
</dbReference>
<protein>
    <recommendedName>
        <fullName evidence="5">Ribosome maturation factor RimM</fullName>
    </recommendedName>
</protein>
<dbReference type="InterPro" id="IPR056792">
    <property type="entry name" value="PRC_RimM"/>
</dbReference>
<evidence type="ECO:0000256" key="3">
    <source>
        <dbReference type="ARBA" id="ARBA00022552"/>
    </source>
</evidence>
<dbReference type="GO" id="GO:0005737">
    <property type="term" value="C:cytoplasm"/>
    <property type="evidence" value="ECO:0007669"/>
    <property type="project" value="UniProtKB-SubCell"/>
</dbReference>
<name>A0A947CVG3_HYDSH</name>
<dbReference type="InterPro" id="IPR002676">
    <property type="entry name" value="RimM_N"/>
</dbReference>
<comment type="function">
    <text evidence="5">An accessory protein needed during the final step in the assembly of 30S ribosomal subunit, possibly for assembly of the head region. Essential for efficient processing of 16S rRNA. May be needed both before and after RbfA during the maturation of 16S rRNA. It has affinity for free ribosomal 30S subunits but not for 70S ribosomes.</text>
</comment>
<evidence type="ECO:0000256" key="1">
    <source>
        <dbReference type="ARBA" id="ARBA00022490"/>
    </source>
</evidence>
<evidence type="ECO:0000256" key="5">
    <source>
        <dbReference type="HAMAP-Rule" id="MF_00014"/>
    </source>
</evidence>
<comment type="subunit">
    <text evidence="5">Binds ribosomal protein uS19.</text>
</comment>
<feature type="domain" description="Ribosome maturation factor RimM PRC barrel" evidence="8">
    <location>
        <begin position="139"/>
        <end position="203"/>
    </location>
</feature>
<dbReference type="NCBIfam" id="TIGR02273">
    <property type="entry name" value="16S_RimM"/>
    <property type="match status" value="1"/>
</dbReference>
<dbReference type="GO" id="GO:0006364">
    <property type="term" value="P:rRNA processing"/>
    <property type="evidence" value="ECO:0007669"/>
    <property type="project" value="UniProtKB-UniRule"/>
</dbReference>
<reference evidence="9" key="1">
    <citation type="journal article" date="2021" name="Microbiology">
        <title>Metagenomic Analysis of the Microbial Community in the Underground Coal Fire Area (Kemerovo Region, Russia) Revealed Predominance of Thermophilic Members of the Phyla Deinococcus-thermus, Aquificae, and Firmicutes.</title>
        <authorList>
            <person name="Kadnikov V."/>
            <person name="Mardanov A.V."/>
            <person name="Beletsky A.V."/>
            <person name="Karnachuk O.V."/>
            <person name="Ravin N.V."/>
        </authorList>
    </citation>
    <scope>NUCLEOTIDE SEQUENCE</scope>
    <source>
        <strain evidence="9">RBS10-49</strain>
    </source>
</reference>
<comment type="caution">
    <text evidence="9">The sequence shown here is derived from an EMBL/GenBank/DDBJ whole genome shotgun (WGS) entry which is preliminary data.</text>
</comment>
<dbReference type="Pfam" id="PF01782">
    <property type="entry name" value="RimM"/>
    <property type="match status" value="2"/>
</dbReference>
<keyword evidence="4 5" id="KW-0143">Chaperone</keyword>
<dbReference type="HAMAP" id="MF_00014">
    <property type="entry name" value="Ribosome_mat_RimM"/>
    <property type="match status" value="1"/>
</dbReference>
<accession>A0A947CVG3</accession>
<feature type="region of interest" description="Disordered" evidence="6">
    <location>
        <begin position="52"/>
        <end position="76"/>
    </location>
</feature>
<dbReference type="InterPro" id="IPR011033">
    <property type="entry name" value="PRC_barrel-like_sf"/>
</dbReference>
<keyword evidence="3 5" id="KW-0698">rRNA processing</keyword>
<dbReference type="InterPro" id="IPR036976">
    <property type="entry name" value="RimM_N_sf"/>
</dbReference>
<dbReference type="PANTHER" id="PTHR33692:SF1">
    <property type="entry name" value="RIBOSOME MATURATION FACTOR RIMM"/>
    <property type="match status" value="1"/>
</dbReference>
<evidence type="ECO:0000313" key="10">
    <source>
        <dbReference type="Proteomes" id="UP000748108"/>
    </source>
</evidence>
<dbReference type="SUPFAM" id="SSF50346">
    <property type="entry name" value="PRC-barrel domain"/>
    <property type="match status" value="1"/>
</dbReference>
<evidence type="ECO:0000259" key="7">
    <source>
        <dbReference type="Pfam" id="PF01782"/>
    </source>
</evidence>
<gene>
    <name evidence="5 9" type="primary">rimM</name>
    <name evidence="9" type="ORF">KM312_02275</name>
</gene>
<keyword evidence="2 5" id="KW-0690">Ribosome biogenesis</keyword>
<feature type="domain" description="RimM N-terminal" evidence="7">
    <location>
        <begin position="8"/>
        <end position="49"/>
    </location>
</feature>
<dbReference type="Gene3D" id="2.30.30.240">
    <property type="entry name" value="PRC-barrel domain"/>
    <property type="match status" value="1"/>
</dbReference>
<dbReference type="InterPro" id="IPR009000">
    <property type="entry name" value="Transl_B-barrel_sf"/>
</dbReference>
<evidence type="ECO:0000256" key="6">
    <source>
        <dbReference type="SAM" id="MobiDB-lite"/>
    </source>
</evidence>
<feature type="domain" description="RimM N-terminal" evidence="7">
    <location>
        <begin position="85"/>
        <end position="126"/>
    </location>
</feature>
<keyword evidence="1 5" id="KW-0963">Cytoplasm</keyword>
<dbReference type="Proteomes" id="UP000748108">
    <property type="component" value="Unassembled WGS sequence"/>
</dbReference>
<evidence type="ECO:0000256" key="4">
    <source>
        <dbReference type="ARBA" id="ARBA00023186"/>
    </source>
</evidence>
<evidence type="ECO:0000259" key="8">
    <source>
        <dbReference type="Pfam" id="PF24986"/>
    </source>
</evidence>
<feature type="region of interest" description="Disordered" evidence="6">
    <location>
        <begin position="211"/>
        <end position="266"/>
    </location>
</feature>
<dbReference type="GO" id="GO:0043022">
    <property type="term" value="F:ribosome binding"/>
    <property type="evidence" value="ECO:0007669"/>
    <property type="project" value="InterPro"/>
</dbReference>
<evidence type="ECO:0000313" key="9">
    <source>
        <dbReference type="EMBL" id="MBT9281480.1"/>
    </source>
</evidence>
<evidence type="ECO:0000256" key="2">
    <source>
        <dbReference type="ARBA" id="ARBA00022517"/>
    </source>
</evidence>
<comment type="similarity">
    <text evidence="5">Belongs to the RimM family.</text>
</comment>
<dbReference type="SUPFAM" id="SSF50447">
    <property type="entry name" value="Translation proteins"/>
    <property type="match status" value="2"/>
</dbReference>
<dbReference type="Pfam" id="PF24986">
    <property type="entry name" value="PRC_RimM"/>
    <property type="match status" value="1"/>
</dbReference>
<comment type="subcellular location">
    <subcellularLocation>
        <location evidence="5">Cytoplasm</location>
    </subcellularLocation>
</comment>
<dbReference type="GO" id="GO:0042274">
    <property type="term" value="P:ribosomal small subunit biogenesis"/>
    <property type="evidence" value="ECO:0007669"/>
    <property type="project" value="UniProtKB-UniRule"/>
</dbReference>
<dbReference type="EMBL" id="JAHHQF010000039">
    <property type="protein sequence ID" value="MBT9281480.1"/>
    <property type="molecule type" value="Genomic_DNA"/>
</dbReference>